<sequence>MHIMVLGLRGFPGIQGGVETHAEQLYPRLREMGCDIEVAVRSPYWSQATHGGIPGIRFSRLWCPRKNGAEAFVHSFLGVLYAGWKRPDVLHIHAIGPSLFAPLAKLLGLRVVVTHHGPDYDREKWGKTAKAVLRLGERMGVQYSDERIVISNVIRDIVKEKYRKGSFRIPNGVEIPKATAQGGTLAELGLTPERYILTVSRMVPEKRHLDLIDGFERARLSGWKLVLVGDLSAETPYVESVREAARHSDAVVLAGFQTGQPLADLFANAGLFVLPSTHEGLPIALLEALSHGLPAIASDIPANLEVGLDRDHYFRVGDPADLAKRLVEVSSEQRPSDYRMRVQEWVRSNYDWKDIARSTLGVYKRVRQNGWRQRLQMAWMPE</sequence>
<dbReference type="CDD" id="cd03801">
    <property type="entry name" value="GT4_PimA-like"/>
    <property type="match status" value="1"/>
</dbReference>
<dbReference type="RefSeq" id="WP_164452685.1">
    <property type="nucleotide sequence ID" value="NZ_JAAIJQ010000024.1"/>
</dbReference>
<dbReference type="AlphaFoldDB" id="A0A6M0JXG8"/>
<accession>A0A6M0JXG8</accession>
<comment type="caution">
    <text evidence="2">The sequence shown here is derived from an EMBL/GenBank/DDBJ whole genome shotgun (WGS) entry which is preliminary data.</text>
</comment>
<proteinExistence type="predicted"/>
<dbReference type="InterPro" id="IPR028098">
    <property type="entry name" value="Glyco_trans_4-like_N"/>
</dbReference>
<protein>
    <submittedName>
        <fullName evidence="2">Glycosyltransferase family 4 protein</fullName>
    </submittedName>
</protein>
<dbReference type="SUPFAM" id="SSF53756">
    <property type="entry name" value="UDP-Glycosyltransferase/glycogen phosphorylase"/>
    <property type="match status" value="1"/>
</dbReference>
<organism evidence="2 3">
    <name type="scientific">Thiorhodococcus minor</name>
    <dbReference type="NCBI Taxonomy" id="57489"/>
    <lineage>
        <taxon>Bacteria</taxon>
        <taxon>Pseudomonadati</taxon>
        <taxon>Pseudomonadota</taxon>
        <taxon>Gammaproteobacteria</taxon>
        <taxon>Chromatiales</taxon>
        <taxon>Chromatiaceae</taxon>
        <taxon>Thiorhodococcus</taxon>
    </lineage>
</organism>
<dbReference type="Pfam" id="PF13439">
    <property type="entry name" value="Glyco_transf_4"/>
    <property type="match status" value="1"/>
</dbReference>
<evidence type="ECO:0000259" key="1">
    <source>
        <dbReference type="Pfam" id="PF13439"/>
    </source>
</evidence>
<name>A0A6M0JXG8_9GAMM</name>
<gene>
    <name evidence="2" type="ORF">G3446_09955</name>
</gene>
<dbReference type="Pfam" id="PF13692">
    <property type="entry name" value="Glyco_trans_1_4"/>
    <property type="match status" value="1"/>
</dbReference>
<dbReference type="InterPro" id="IPR050194">
    <property type="entry name" value="Glycosyltransferase_grp1"/>
</dbReference>
<feature type="domain" description="Glycosyltransferase subfamily 4-like N-terminal" evidence="1">
    <location>
        <begin position="16"/>
        <end position="174"/>
    </location>
</feature>
<reference evidence="2 3" key="1">
    <citation type="submission" date="2020-02" db="EMBL/GenBank/DDBJ databases">
        <title>Genome sequences of Thiorhodococcus mannitoliphagus and Thiorhodococcus minor, purple sulfur photosynthetic bacteria in the gammaproteobacterial family, Chromatiaceae.</title>
        <authorList>
            <person name="Aviles F.A."/>
            <person name="Meyer T.E."/>
            <person name="Kyndt J.A."/>
        </authorList>
    </citation>
    <scope>NUCLEOTIDE SEQUENCE [LARGE SCALE GENOMIC DNA]</scope>
    <source>
        <strain evidence="2 3">DSM 11518</strain>
    </source>
</reference>
<keyword evidence="2" id="KW-0808">Transferase</keyword>
<keyword evidence="3" id="KW-1185">Reference proteome</keyword>
<dbReference type="PANTHER" id="PTHR45947:SF3">
    <property type="entry name" value="SULFOQUINOVOSYL TRANSFERASE SQD2"/>
    <property type="match status" value="1"/>
</dbReference>
<evidence type="ECO:0000313" key="2">
    <source>
        <dbReference type="EMBL" id="NEV62210.1"/>
    </source>
</evidence>
<dbReference type="PANTHER" id="PTHR45947">
    <property type="entry name" value="SULFOQUINOVOSYL TRANSFERASE SQD2"/>
    <property type="match status" value="1"/>
</dbReference>
<dbReference type="Proteomes" id="UP000483379">
    <property type="component" value="Unassembled WGS sequence"/>
</dbReference>
<dbReference type="EMBL" id="JAAIJQ010000024">
    <property type="protein sequence ID" value="NEV62210.1"/>
    <property type="molecule type" value="Genomic_DNA"/>
</dbReference>
<dbReference type="Gene3D" id="3.40.50.2000">
    <property type="entry name" value="Glycogen Phosphorylase B"/>
    <property type="match status" value="2"/>
</dbReference>
<dbReference type="GO" id="GO:0016758">
    <property type="term" value="F:hexosyltransferase activity"/>
    <property type="evidence" value="ECO:0007669"/>
    <property type="project" value="TreeGrafter"/>
</dbReference>
<evidence type="ECO:0000313" key="3">
    <source>
        <dbReference type="Proteomes" id="UP000483379"/>
    </source>
</evidence>